<sequence length="119" mass="12788">MKRGKEGGRVSCSLLRCPAARIRDTGISRDSGAVRGHSTSLLPVYISRPAHQLSRATIPPLRQKEVVPGVGRSSHGVLLTPEEAVMALFLQPASGRNESSGVKHDQLPGTRDLPKVFLN</sequence>
<dbReference type="AlphaFoldDB" id="A0A7R9IE31"/>
<evidence type="ECO:0000256" key="1">
    <source>
        <dbReference type="SAM" id="MobiDB-lite"/>
    </source>
</evidence>
<gene>
    <name evidence="2" type="ORF">TTEB3V08_LOCUS4687</name>
</gene>
<accession>A0A7R9IE31</accession>
<name>A0A7R9IE31_9NEOP</name>
<proteinExistence type="predicted"/>
<dbReference type="EMBL" id="OE001362">
    <property type="protein sequence ID" value="CAD7456663.1"/>
    <property type="molecule type" value="Genomic_DNA"/>
</dbReference>
<reference evidence="2" key="1">
    <citation type="submission" date="2020-11" db="EMBL/GenBank/DDBJ databases">
        <authorList>
            <person name="Tran Van P."/>
        </authorList>
    </citation>
    <scope>NUCLEOTIDE SEQUENCE</scope>
</reference>
<feature type="region of interest" description="Disordered" evidence="1">
    <location>
        <begin position="95"/>
        <end position="119"/>
    </location>
</feature>
<protein>
    <submittedName>
        <fullName evidence="2">Uncharacterized protein</fullName>
    </submittedName>
</protein>
<evidence type="ECO:0000313" key="2">
    <source>
        <dbReference type="EMBL" id="CAD7456663.1"/>
    </source>
</evidence>
<organism evidence="2">
    <name type="scientific">Timema tahoe</name>
    <dbReference type="NCBI Taxonomy" id="61484"/>
    <lineage>
        <taxon>Eukaryota</taxon>
        <taxon>Metazoa</taxon>
        <taxon>Ecdysozoa</taxon>
        <taxon>Arthropoda</taxon>
        <taxon>Hexapoda</taxon>
        <taxon>Insecta</taxon>
        <taxon>Pterygota</taxon>
        <taxon>Neoptera</taxon>
        <taxon>Polyneoptera</taxon>
        <taxon>Phasmatodea</taxon>
        <taxon>Timematodea</taxon>
        <taxon>Timematoidea</taxon>
        <taxon>Timematidae</taxon>
        <taxon>Timema</taxon>
    </lineage>
</organism>